<accession>A0A4U9I0L5</accession>
<dbReference type="AlphaFoldDB" id="A0A4U9I0L5"/>
<sequence>MPPMGVFRGRVEATSGSFKGTVEATSFIGDVANTGVYPDSSNRSNNAVSTSVAMTYTDSSNSVLNKNAVVESLIYVRGITGAVTSTVQVTIAGNVRTFNYDVPVGGLWFTARHAATGMGGQRIDASIVVSSSNATVAIYAPTITVTRGTGSFS</sequence>
<gene>
    <name evidence="1" type="ORF">NCTC13032_04441</name>
</gene>
<proteinExistence type="predicted"/>
<evidence type="ECO:0000313" key="1">
    <source>
        <dbReference type="EMBL" id="VTP69541.1"/>
    </source>
</evidence>
<reference evidence="1 2" key="1">
    <citation type="submission" date="2019-05" db="EMBL/GenBank/DDBJ databases">
        <authorList>
            <consortium name="Pathogen Informatics"/>
        </authorList>
    </citation>
    <scope>NUCLEOTIDE SEQUENCE [LARGE SCALE GENOMIC DNA]</scope>
    <source>
        <strain evidence="1 2">NCTC13032</strain>
    </source>
</reference>
<dbReference type="Proteomes" id="UP000310719">
    <property type="component" value="Chromosome"/>
</dbReference>
<evidence type="ECO:0000313" key="2">
    <source>
        <dbReference type="Proteomes" id="UP000310719"/>
    </source>
</evidence>
<name>A0A4U9I0L5_9ENTR</name>
<dbReference type="EMBL" id="LR590464">
    <property type="protein sequence ID" value="VTP69541.1"/>
    <property type="molecule type" value="Genomic_DNA"/>
</dbReference>
<protein>
    <submittedName>
        <fullName evidence="1">Fibronectin type III protein</fullName>
    </submittedName>
</protein>
<organism evidence="1 2">
    <name type="scientific">Leclercia adecarboxylata</name>
    <dbReference type="NCBI Taxonomy" id="83655"/>
    <lineage>
        <taxon>Bacteria</taxon>
        <taxon>Pseudomonadati</taxon>
        <taxon>Pseudomonadota</taxon>
        <taxon>Gammaproteobacteria</taxon>
        <taxon>Enterobacterales</taxon>
        <taxon>Enterobacteriaceae</taxon>
        <taxon>Leclercia</taxon>
    </lineage>
</organism>